<dbReference type="AlphaFoldDB" id="A0A5N1GBI6"/>
<sequence length="204" mass="22606">MRRLGLMFISFLSFLVLAFGIGTTVKADETTVKNFDVVTVTKDEILANYVSNTGVSFAEAERTLFPNKSTSQARNAQLNEETSYVVLRGATYQDDTLISYIPNNAGHVYFYCEVSKSGWFRGIKRIVYAGYYSGSLIFQGNFQYALPDANRIHFTLNGHLYRNTSTTTSIGAGIGIGQVGSFNVGVADTSSYHSPLYYHGNRSY</sequence>
<feature type="signal peptide" evidence="1">
    <location>
        <begin position="1"/>
        <end position="27"/>
    </location>
</feature>
<dbReference type="KEGG" id="sans:DK43_00345"/>
<dbReference type="EMBL" id="CABEID010000001">
    <property type="protein sequence ID" value="VTS48763.1"/>
    <property type="molecule type" value="Genomic_DNA"/>
</dbReference>
<evidence type="ECO:0000313" key="3">
    <source>
        <dbReference type="EMBL" id="VTS48763.1"/>
    </source>
</evidence>
<evidence type="ECO:0008006" key="6">
    <source>
        <dbReference type="Google" id="ProtNLM"/>
    </source>
</evidence>
<feature type="chain" id="PRO_5044406592" description="DUF5626 domain-containing protein" evidence="1">
    <location>
        <begin position="28"/>
        <end position="204"/>
    </location>
</feature>
<dbReference type="RefSeq" id="WP_003027853.1">
    <property type="nucleotide sequence ID" value="NZ_CABEID010000001.1"/>
</dbReference>
<keyword evidence="1" id="KW-0732">Signal</keyword>
<evidence type="ECO:0000313" key="2">
    <source>
        <dbReference type="EMBL" id="MCW1075876.1"/>
    </source>
</evidence>
<evidence type="ECO:0000313" key="4">
    <source>
        <dbReference type="Proteomes" id="UP000403538"/>
    </source>
</evidence>
<gene>
    <name evidence="3" type="ORF">NCTC11062_01926</name>
    <name evidence="2" type="ORF">OJ589_01605</name>
</gene>
<organism evidence="3 4">
    <name type="scientific">Streptococcus anginosus</name>
    <dbReference type="NCBI Taxonomy" id="1328"/>
    <lineage>
        <taxon>Bacteria</taxon>
        <taxon>Bacillati</taxon>
        <taxon>Bacillota</taxon>
        <taxon>Bacilli</taxon>
        <taxon>Lactobacillales</taxon>
        <taxon>Streptococcaceae</taxon>
        <taxon>Streptococcus</taxon>
        <taxon>Streptococcus anginosus group</taxon>
    </lineage>
</organism>
<reference evidence="2 5" key="2">
    <citation type="submission" date="2022-10" db="EMBL/GenBank/DDBJ databases">
        <title>Comparative genomic study of S. anginosus.</title>
        <authorList>
            <person name="Prasad A."/>
            <person name="Ene A."/>
            <person name="Jablonska S."/>
            <person name="Du J."/>
            <person name="Wolfe A.J."/>
            <person name="Putonti C."/>
        </authorList>
    </citation>
    <scope>NUCLEOTIDE SEQUENCE [LARGE SCALE GENOMIC DNA]</scope>
    <source>
        <strain evidence="2 5">UMB1339</strain>
    </source>
</reference>
<reference evidence="3 4" key="1">
    <citation type="submission" date="2019-05" db="EMBL/GenBank/DDBJ databases">
        <authorList>
            <consortium name="Pathogen Informatics"/>
        </authorList>
    </citation>
    <scope>NUCLEOTIDE SEQUENCE [LARGE SCALE GENOMIC DNA]</scope>
    <source>
        <strain evidence="3 4">NCTC11062</strain>
    </source>
</reference>
<dbReference type="Proteomes" id="UP001208682">
    <property type="component" value="Unassembled WGS sequence"/>
</dbReference>
<name>A0A5N1GBI6_STRAP</name>
<proteinExistence type="predicted"/>
<evidence type="ECO:0000256" key="1">
    <source>
        <dbReference type="SAM" id="SignalP"/>
    </source>
</evidence>
<dbReference type="Proteomes" id="UP000403538">
    <property type="component" value="Unassembled WGS sequence"/>
</dbReference>
<accession>A0A5N1GBI6</accession>
<evidence type="ECO:0000313" key="5">
    <source>
        <dbReference type="Proteomes" id="UP001208682"/>
    </source>
</evidence>
<dbReference type="EMBL" id="JAPAIP010000002">
    <property type="protein sequence ID" value="MCW1075876.1"/>
    <property type="molecule type" value="Genomic_DNA"/>
</dbReference>
<protein>
    <recommendedName>
        <fullName evidence="6">DUF5626 domain-containing protein</fullName>
    </recommendedName>
</protein>